<dbReference type="AlphaFoldDB" id="A0A383R6K6"/>
<name>A0A383R6K6_PAEAL</name>
<evidence type="ECO:0000313" key="4">
    <source>
        <dbReference type="Proteomes" id="UP000304148"/>
    </source>
</evidence>
<evidence type="ECO:0000256" key="2">
    <source>
        <dbReference type="ARBA" id="ARBA00023002"/>
    </source>
</evidence>
<dbReference type="EC" id="1.1.1.-" evidence="3"/>
<keyword evidence="2 3" id="KW-0560">Oxidoreductase</keyword>
<dbReference type="NCBIfam" id="NF009389">
    <property type="entry name" value="PRK12748.1"/>
    <property type="match status" value="1"/>
</dbReference>
<gene>
    <name evidence="3" type="primary">yjdA</name>
    <name evidence="3" type="ORF">PBLR_11147</name>
</gene>
<dbReference type="EMBL" id="LS992241">
    <property type="protein sequence ID" value="SYX82725.1"/>
    <property type="molecule type" value="Genomic_DNA"/>
</dbReference>
<protein>
    <submittedName>
        <fullName evidence="3">Putative acyl-carrier protein oxidoreductase phage island</fullName>
        <ecNumber evidence="3">1.1.1.-</ecNumber>
    </submittedName>
</protein>
<accession>A0A383R6K6</accession>
<evidence type="ECO:0000313" key="3">
    <source>
        <dbReference type="EMBL" id="SYX82725.1"/>
    </source>
</evidence>
<proteinExistence type="inferred from homology"/>
<dbReference type="GO" id="GO:0008206">
    <property type="term" value="P:bile acid metabolic process"/>
    <property type="evidence" value="ECO:0007669"/>
    <property type="project" value="UniProtKB-ARBA"/>
</dbReference>
<dbReference type="Proteomes" id="UP000304148">
    <property type="component" value="Chromosome"/>
</dbReference>
<dbReference type="InterPro" id="IPR036291">
    <property type="entry name" value="NAD(P)-bd_dom_sf"/>
</dbReference>
<organism evidence="3 4">
    <name type="scientific">Paenibacillus alvei</name>
    <name type="common">Bacillus alvei</name>
    <dbReference type="NCBI Taxonomy" id="44250"/>
    <lineage>
        <taxon>Bacteria</taxon>
        <taxon>Bacillati</taxon>
        <taxon>Bacillota</taxon>
        <taxon>Bacilli</taxon>
        <taxon>Bacillales</taxon>
        <taxon>Paenibacillaceae</taxon>
        <taxon>Paenibacillus</taxon>
    </lineage>
</organism>
<sequence>MRFDDGIGVSIYTHYKERKVKCYELTKQTPWVSAFFGTWASPIRLRLPFLIHKETINMYNENRSNIAIVTGASRSKGIGAAICRELAAKGVEVFFTHLCHYDKATGYEDANGSWPEQFAQELREYGVRVEHMELDYFDANAAVRLLDEVENRLGRPTILINNATHCVEVDHHHVTAQIIDHHCIVNVRGTMMLSVEFAKRLEDAEEGGRIVNFVSGQDKEPQPGNLAYAASKGAISAFTTSLAAELAPHRITVNAIDPGPTDSGMEAFVQDFLRPKFPTGRVGTPEDAARLVSFLVSDEAKWITGQIIHSDGGFRN</sequence>
<comment type="similarity">
    <text evidence="1">Belongs to the short-chain dehydrogenases/reductases (SDR) family.</text>
</comment>
<dbReference type="PRINTS" id="PR00081">
    <property type="entry name" value="GDHRDH"/>
</dbReference>
<dbReference type="PANTHER" id="PTHR48107">
    <property type="entry name" value="NADPH-DEPENDENT ALDEHYDE REDUCTASE-LIKE PROTEIN, CHLOROPLASTIC-RELATED"/>
    <property type="match status" value="1"/>
</dbReference>
<dbReference type="CDD" id="cd05233">
    <property type="entry name" value="SDR_c"/>
    <property type="match status" value="1"/>
</dbReference>
<dbReference type="InterPro" id="IPR020904">
    <property type="entry name" value="Sc_DH/Rdtase_CS"/>
</dbReference>
<dbReference type="InterPro" id="IPR002347">
    <property type="entry name" value="SDR_fam"/>
</dbReference>
<dbReference type="SUPFAM" id="SSF51735">
    <property type="entry name" value="NAD(P)-binding Rossmann-fold domains"/>
    <property type="match status" value="1"/>
</dbReference>
<evidence type="ECO:0000256" key="1">
    <source>
        <dbReference type="ARBA" id="ARBA00006484"/>
    </source>
</evidence>
<dbReference type="PANTHER" id="PTHR48107:SF7">
    <property type="entry name" value="RE15974P"/>
    <property type="match status" value="1"/>
</dbReference>
<dbReference type="Gene3D" id="3.40.50.720">
    <property type="entry name" value="NAD(P)-binding Rossmann-like Domain"/>
    <property type="match status" value="1"/>
</dbReference>
<dbReference type="Pfam" id="PF13561">
    <property type="entry name" value="adh_short_C2"/>
    <property type="match status" value="1"/>
</dbReference>
<dbReference type="GO" id="GO:0016614">
    <property type="term" value="F:oxidoreductase activity, acting on CH-OH group of donors"/>
    <property type="evidence" value="ECO:0007669"/>
    <property type="project" value="UniProtKB-ARBA"/>
</dbReference>
<dbReference type="PROSITE" id="PS00061">
    <property type="entry name" value="ADH_SHORT"/>
    <property type="match status" value="1"/>
</dbReference>
<dbReference type="FunFam" id="3.40.50.720:FF:000084">
    <property type="entry name" value="Short-chain dehydrogenase reductase"/>
    <property type="match status" value="1"/>
</dbReference>
<reference evidence="4" key="1">
    <citation type="submission" date="2018-08" db="EMBL/GenBank/DDBJ databases">
        <authorList>
            <person name="Chevrot R."/>
        </authorList>
    </citation>
    <scope>NUCLEOTIDE SEQUENCE [LARGE SCALE GENOMIC DNA]</scope>
</reference>
<dbReference type="PRINTS" id="PR00080">
    <property type="entry name" value="SDRFAMILY"/>
</dbReference>